<accession>A0A4P7A009</accession>
<name>A0A4P7A009_9BACL</name>
<dbReference type="PANTHER" id="PTHR10996:SF257">
    <property type="entry name" value="GLYOXYLATE REDUCTASE 1"/>
    <property type="match status" value="1"/>
</dbReference>
<dbReference type="InterPro" id="IPR029753">
    <property type="entry name" value="D-isomer_DH_CS"/>
</dbReference>
<proteinExistence type="inferred from homology"/>
<keyword evidence="2 3" id="KW-0560">Oxidoreductase</keyword>
<protein>
    <submittedName>
        <fullName evidence="6">D-glycerate dehydrogenase</fullName>
    </submittedName>
</protein>
<dbReference type="GO" id="GO:0051287">
    <property type="term" value="F:NAD binding"/>
    <property type="evidence" value="ECO:0007669"/>
    <property type="project" value="InterPro"/>
</dbReference>
<evidence type="ECO:0000256" key="3">
    <source>
        <dbReference type="RuleBase" id="RU003719"/>
    </source>
</evidence>
<evidence type="ECO:0000259" key="5">
    <source>
        <dbReference type="Pfam" id="PF02826"/>
    </source>
</evidence>
<dbReference type="PANTHER" id="PTHR10996">
    <property type="entry name" value="2-HYDROXYACID DEHYDROGENASE-RELATED"/>
    <property type="match status" value="1"/>
</dbReference>
<dbReference type="Gene3D" id="3.40.50.720">
    <property type="entry name" value="NAD(P)-binding Rossmann-like Domain"/>
    <property type="match status" value="2"/>
</dbReference>
<dbReference type="SUPFAM" id="SSF52283">
    <property type="entry name" value="Formate/glycerate dehydrogenase catalytic domain-like"/>
    <property type="match status" value="1"/>
</dbReference>
<dbReference type="AlphaFoldDB" id="A0A4P7A009"/>
<evidence type="ECO:0000259" key="4">
    <source>
        <dbReference type="Pfam" id="PF00389"/>
    </source>
</evidence>
<reference evidence="6 7" key="1">
    <citation type="submission" date="2019-03" db="EMBL/GenBank/DDBJ databases">
        <title>Complete genome sequence of Paenisporosarcina antarctica CGMCC 1.6503T.</title>
        <authorList>
            <person name="Rong J.-C."/>
            <person name="Chi N.-Y."/>
            <person name="Zhang Q.-F."/>
        </authorList>
    </citation>
    <scope>NUCLEOTIDE SEQUENCE [LARGE SCALE GENOMIC DNA]</scope>
    <source>
        <strain evidence="6 7">CGMCC 1.6503</strain>
    </source>
</reference>
<dbReference type="FunFam" id="3.40.50.720:FF:000462">
    <property type="entry name" value="Glyoxylate reductase (NADP+)"/>
    <property type="match status" value="1"/>
</dbReference>
<evidence type="ECO:0000313" key="6">
    <source>
        <dbReference type="EMBL" id="QBP41904.1"/>
    </source>
</evidence>
<organism evidence="6 7">
    <name type="scientific">Paenisporosarcina antarctica</name>
    <dbReference type="NCBI Taxonomy" id="417367"/>
    <lineage>
        <taxon>Bacteria</taxon>
        <taxon>Bacillati</taxon>
        <taxon>Bacillota</taxon>
        <taxon>Bacilli</taxon>
        <taxon>Bacillales</taxon>
        <taxon>Caryophanaceae</taxon>
        <taxon>Paenisporosarcina</taxon>
    </lineage>
</organism>
<dbReference type="InterPro" id="IPR006140">
    <property type="entry name" value="D-isomer_DH_NAD-bd"/>
</dbReference>
<dbReference type="RefSeq" id="WP_134210475.1">
    <property type="nucleotide sequence ID" value="NZ_CP038015.1"/>
</dbReference>
<evidence type="ECO:0000313" key="7">
    <source>
        <dbReference type="Proteomes" id="UP000294292"/>
    </source>
</evidence>
<dbReference type="Proteomes" id="UP000294292">
    <property type="component" value="Chromosome"/>
</dbReference>
<dbReference type="PROSITE" id="PS00065">
    <property type="entry name" value="D_2_HYDROXYACID_DH_1"/>
    <property type="match status" value="1"/>
</dbReference>
<dbReference type="GO" id="GO:0016618">
    <property type="term" value="F:hydroxypyruvate reductase [NAD(P)H] activity"/>
    <property type="evidence" value="ECO:0007669"/>
    <property type="project" value="TreeGrafter"/>
</dbReference>
<sequence length="321" mass="35693">MKLKIYITRKLPDAVVDRLREICEVSMWDKEEEPVPREVLMKEIRDVDGILSMVSDPIDETLINQATQLKVISNMAVGYNNIDIKAATERGIMVTNTPGVLTETTADLTFALLMATARRLVESSDYLREGKWKSWFPMQLTGQDIHGSTLGIIGMGRIGEALAKRAKGFDMNVIYTNRSRKSKAEEELGIQYKDKETLLRESDFVCVLVPFTLETKDTINKEELALMKPTAVLINTARGGVVNEDALYEALINKEIWAAGLDVFQEEPVPIDHPLLTLPNVVALPHIGSSSINTRMKMAHLAATNLIDGISGNTPKNLVVE</sequence>
<dbReference type="KEGG" id="panc:E2636_12410"/>
<dbReference type="GO" id="GO:0030267">
    <property type="term" value="F:glyoxylate reductase (NADPH) activity"/>
    <property type="evidence" value="ECO:0007669"/>
    <property type="project" value="TreeGrafter"/>
</dbReference>
<dbReference type="Pfam" id="PF02826">
    <property type="entry name" value="2-Hacid_dh_C"/>
    <property type="match status" value="1"/>
</dbReference>
<dbReference type="GO" id="GO:0005829">
    <property type="term" value="C:cytosol"/>
    <property type="evidence" value="ECO:0007669"/>
    <property type="project" value="TreeGrafter"/>
</dbReference>
<dbReference type="SUPFAM" id="SSF51735">
    <property type="entry name" value="NAD(P)-binding Rossmann-fold domains"/>
    <property type="match status" value="1"/>
</dbReference>
<dbReference type="InterPro" id="IPR036291">
    <property type="entry name" value="NAD(P)-bd_dom_sf"/>
</dbReference>
<evidence type="ECO:0000256" key="2">
    <source>
        <dbReference type="ARBA" id="ARBA00023002"/>
    </source>
</evidence>
<comment type="similarity">
    <text evidence="1 3">Belongs to the D-isomer specific 2-hydroxyacid dehydrogenase family.</text>
</comment>
<dbReference type="PROSITE" id="PS00671">
    <property type="entry name" value="D_2_HYDROXYACID_DH_3"/>
    <property type="match status" value="1"/>
</dbReference>
<feature type="domain" description="D-isomer specific 2-hydroxyacid dehydrogenase NAD-binding" evidence="5">
    <location>
        <begin position="110"/>
        <end position="288"/>
    </location>
</feature>
<feature type="domain" description="D-isomer specific 2-hydroxyacid dehydrogenase catalytic" evidence="4">
    <location>
        <begin position="5"/>
        <end position="319"/>
    </location>
</feature>
<dbReference type="Pfam" id="PF00389">
    <property type="entry name" value="2-Hacid_dh"/>
    <property type="match status" value="1"/>
</dbReference>
<gene>
    <name evidence="6" type="ORF">E2636_12410</name>
</gene>
<dbReference type="InterPro" id="IPR006139">
    <property type="entry name" value="D-isomer_2_OHA_DH_cat_dom"/>
</dbReference>
<keyword evidence="7" id="KW-1185">Reference proteome</keyword>
<dbReference type="InterPro" id="IPR029752">
    <property type="entry name" value="D-isomer_DH_CS1"/>
</dbReference>
<dbReference type="OrthoDB" id="9805416at2"/>
<evidence type="ECO:0000256" key="1">
    <source>
        <dbReference type="ARBA" id="ARBA00005854"/>
    </source>
</evidence>
<dbReference type="EMBL" id="CP038015">
    <property type="protein sequence ID" value="QBP41904.1"/>
    <property type="molecule type" value="Genomic_DNA"/>
</dbReference>
<dbReference type="InterPro" id="IPR050223">
    <property type="entry name" value="D-isomer_2-hydroxyacid_DH"/>
</dbReference>
<dbReference type="CDD" id="cd05301">
    <property type="entry name" value="GDH"/>
    <property type="match status" value="1"/>
</dbReference>